<dbReference type="PANTHER" id="PTHR33055:SF3">
    <property type="entry name" value="PUTATIVE TRANSPOSASE FOR IS117-RELATED"/>
    <property type="match status" value="1"/>
</dbReference>
<dbReference type="EMBL" id="BOPA01000003">
    <property type="protein sequence ID" value="GIJ13766.1"/>
    <property type="molecule type" value="Genomic_DNA"/>
</dbReference>
<proteinExistence type="predicted"/>
<keyword evidence="3" id="KW-1185">Reference proteome</keyword>
<comment type="caution">
    <text evidence="2">The sequence shown here is derived from an EMBL/GenBank/DDBJ whole genome shotgun (WGS) entry which is preliminary data.</text>
</comment>
<protein>
    <recommendedName>
        <fullName evidence="1">Transposase IS116/IS110/IS902 C-terminal domain-containing protein</fullName>
    </recommendedName>
</protein>
<dbReference type="Pfam" id="PF02371">
    <property type="entry name" value="Transposase_20"/>
    <property type="match status" value="1"/>
</dbReference>
<organism evidence="2 3">
    <name type="scientific">Micromonospora gifhornensis</name>
    <dbReference type="NCBI Taxonomy" id="84594"/>
    <lineage>
        <taxon>Bacteria</taxon>
        <taxon>Bacillati</taxon>
        <taxon>Actinomycetota</taxon>
        <taxon>Actinomycetes</taxon>
        <taxon>Micromonosporales</taxon>
        <taxon>Micromonosporaceae</taxon>
        <taxon>Micromonospora</taxon>
    </lineage>
</organism>
<name>A0ABQ4I794_9ACTN</name>
<feature type="domain" description="Transposase IS116/IS110/IS902 C-terminal" evidence="1">
    <location>
        <begin position="82"/>
        <end position="166"/>
    </location>
</feature>
<sequence>MSTTRIAAALRRGGRQRGIEDLAAELQQALRRPQLRQPAVVEEAMGIQALALLATLNVECANVDQLAEAASEAFRQHPDHAIMTSFPGLADVTGARILAEIGDDRARFADARALKAYAGAAPVTRASGRSISITHRKVKNNRLAAAGYLWAFVAATHAEPARHHYQRRRDHGDRHPAALRNLFNRLLGCLHHCLATGQSYDPEKAFPGSYCLVTAPAAA</sequence>
<gene>
    <name evidence="2" type="ORF">Vgi01_04500</name>
</gene>
<dbReference type="Proteomes" id="UP000647860">
    <property type="component" value="Unassembled WGS sequence"/>
</dbReference>
<dbReference type="PANTHER" id="PTHR33055">
    <property type="entry name" value="TRANSPOSASE FOR INSERTION SEQUENCE ELEMENT IS1111A"/>
    <property type="match status" value="1"/>
</dbReference>
<accession>A0ABQ4I794</accession>
<evidence type="ECO:0000313" key="3">
    <source>
        <dbReference type="Proteomes" id="UP000647860"/>
    </source>
</evidence>
<dbReference type="InterPro" id="IPR047650">
    <property type="entry name" value="Transpos_IS110"/>
</dbReference>
<evidence type="ECO:0000313" key="2">
    <source>
        <dbReference type="EMBL" id="GIJ13766.1"/>
    </source>
</evidence>
<reference evidence="2 3" key="1">
    <citation type="submission" date="2021-01" db="EMBL/GenBank/DDBJ databases">
        <title>Whole genome shotgun sequence of Verrucosispora gifhornensis NBRC 16317.</title>
        <authorList>
            <person name="Komaki H."/>
            <person name="Tamura T."/>
        </authorList>
    </citation>
    <scope>NUCLEOTIDE SEQUENCE [LARGE SCALE GENOMIC DNA]</scope>
    <source>
        <strain evidence="2 3">NBRC 16317</strain>
    </source>
</reference>
<evidence type="ECO:0000259" key="1">
    <source>
        <dbReference type="Pfam" id="PF02371"/>
    </source>
</evidence>
<dbReference type="RefSeq" id="WP_239088763.1">
    <property type="nucleotide sequence ID" value="NZ_BAAAGZ010000059.1"/>
</dbReference>
<dbReference type="InterPro" id="IPR003346">
    <property type="entry name" value="Transposase_20"/>
</dbReference>